<reference evidence="8 9" key="1">
    <citation type="journal article" date="2010" name="Plant Cell">
        <title>The Chlorella variabilis NC64A genome reveals adaptation to photosymbiosis, coevolution with viruses, and cryptic sex.</title>
        <authorList>
            <person name="Blanc G."/>
            <person name="Duncan G."/>
            <person name="Agarkova I."/>
            <person name="Borodovsky M."/>
            <person name="Gurnon J."/>
            <person name="Kuo A."/>
            <person name="Lindquist E."/>
            <person name="Lucas S."/>
            <person name="Pangilinan J."/>
            <person name="Polle J."/>
            <person name="Salamov A."/>
            <person name="Terry A."/>
            <person name="Yamada T."/>
            <person name="Dunigan D.D."/>
            <person name="Grigoriev I.V."/>
            <person name="Claverie J.M."/>
            <person name="Van Etten J.L."/>
        </authorList>
    </citation>
    <scope>NUCLEOTIDE SEQUENCE [LARGE SCALE GENOMIC DNA]</scope>
    <source>
        <strain evidence="8 9">NC64A</strain>
    </source>
</reference>
<dbReference type="RefSeq" id="XP_005843352.1">
    <property type="nucleotide sequence ID" value="XM_005843290.1"/>
</dbReference>
<feature type="transmembrane region" description="Helical" evidence="7">
    <location>
        <begin position="137"/>
        <end position="158"/>
    </location>
</feature>
<dbReference type="AlphaFoldDB" id="E1ZSI3"/>
<keyword evidence="7" id="KW-0406">Ion transport</keyword>
<dbReference type="InterPro" id="IPR036259">
    <property type="entry name" value="MFS_trans_sf"/>
</dbReference>
<evidence type="ECO:0000313" key="8">
    <source>
        <dbReference type="EMBL" id="EFN51250.1"/>
    </source>
</evidence>
<feature type="transmembrane region" description="Helical" evidence="7">
    <location>
        <begin position="303"/>
        <end position="326"/>
    </location>
</feature>
<evidence type="ECO:0000256" key="2">
    <source>
        <dbReference type="ARBA" id="ARBA00006279"/>
    </source>
</evidence>
<accession>E1ZSI3</accession>
<protein>
    <recommendedName>
        <fullName evidence="7">Solute carrier family 40 member</fullName>
    </recommendedName>
</protein>
<evidence type="ECO:0000256" key="4">
    <source>
        <dbReference type="ARBA" id="ARBA00022692"/>
    </source>
</evidence>
<dbReference type="InterPro" id="IPR009716">
    <property type="entry name" value="Ferroportin-1"/>
</dbReference>
<evidence type="ECO:0000256" key="5">
    <source>
        <dbReference type="ARBA" id="ARBA00022989"/>
    </source>
</evidence>
<keyword evidence="6 7" id="KW-0472">Membrane</keyword>
<dbReference type="STRING" id="554065.E1ZSI3"/>
<dbReference type="GO" id="GO:0016020">
    <property type="term" value="C:membrane"/>
    <property type="evidence" value="ECO:0007669"/>
    <property type="project" value="UniProtKB-SubCell"/>
</dbReference>
<organism evidence="9">
    <name type="scientific">Chlorella variabilis</name>
    <name type="common">Green alga</name>
    <dbReference type="NCBI Taxonomy" id="554065"/>
    <lineage>
        <taxon>Eukaryota</taxon>
        <taxon>Viridiplantae</taxon>
        <taxon>Chlorophyta</taxon>
        <taxon>core chlorophytes</taxon>
        <taxon>Trebouxiophyceae</taxon>
        <taxon>Chlorellales</taxon>
        <taxon>Chlorellaceae</taxon>
        <taxon>Chlorella clade</taxon>
        <taxon>Chlorella</taxon>
    </lineage>
</organism>
<proteinExistence type="inferred from homology"/>
<evidence type="ECO:0000256" key="1">
    <source>
        <dbReference type="ARBA" id="ARBA00004141"/>
    </source>
</evidence>
<evidence type="ECO:0000313" key="9">
    <source>
        <dbReference type="Proteomes" id="UP000008141"/>
    </source>
</evidence>
<keyword evidence="5 7" id="KW-1133">Transmembrane helix</keyword>
<feature type="transmembrane region" description="Helical" evidence="7">
    <location>
        <begin position="370"/>
        <end position="395"/>
    </location>
</feature>
<dbReference type="EMBL" id="GL433866">
    <property type="protein sequence ID" value="EFN51250.1"/>
    <property type="molecule type" value="Genomic_DNA"/>
</dbReference>
<comment type="caution">
    <text evidence="7">Lacks conserved residue(s) required for the propagation of feature annotation.</text>
</comment>
<feature type="transmembrane region" description="Helical" evidence="7">
    <location>
        <begin position="466"/>
        <end position="489"/>
    </location>
</feature>
<dbReference type="Proteomes" id="UP000008141">
    <property type="component" value="Unassembled WGS sequence"/>
</dbReference>
<keyword evidence="4 7" id="KW-0812">Transmembrane</keyword>
<dbReference type="FunCoup" id="E1ZSI3">
    <property type="interactions" value="86"/>
</dbReference>
<feature type="transmembrane region" description="Helical" evidence="7">
    <location>
        <begin position="110"/>
        <end position="131"/>
    </location>
</feature>
<name>E1ZSI3_CHLVA</name>
<feature type="transmembrane region" description="Helical" evidence="7">
    <location>
        <begin position="338"/>
        <end position="358"/>
    </location>
</feature>
<dbReference type="OMA" id="VAMGHVM"/>
<feature type="transmembrane region" description="Helical" evidence="7">
    <location>
        <begin position="73"/>
        <end position="98"/>
    </location>
</feature>
<dbReference type="InParanoid" id="E1ZSI3"/>
<keyword evidence="3 7" id="KW-0813">Transport</keyword>
<keyword evidence="9" id="KW-1185">Reference proteome</keyword>
<dbReference type="PANTHER" id="PTHR11660">
    <property type="entry name" value="SOLUTE CARRIER FAMILY 40 MEMBER"/>
    <property type="match status" value="1"/>
</dbReference>
<dbReference type="Pfam" id="PF06963">
    <property type="entry name" value="FPN1"/>
    <property type="match status" value="1"/>
</dbReference>
<comment type="function">
    <text evidence="7">May be involved in iron transport and iron homeostasis.</text>
</comment>
<gene>
    <name evidence="8" type="ORF">CHLNCDRAFT_59298</name>
</gene>
<dbReference type="OrthoDB" id="648861at2759"/>
<dbReference type="KEGG" id="cvr:CHLNCDRAFT_59298"/>
<dbReference type="eggNOG" id="KOG2601">
    <property type="taxonomic scope" value="Eukaryota"/>
</dbReference>
<evidence type="ECO:0000256" key="3">
    <source>
        <dbReference type="ARBA" id="ARBA00022448"/>
    </source>
</evidence>
<comment type="subcellular location">
    <subcellularLocation>
        <location evidence="1 7">Membrane</location>
        <topology evidence="1 7">Multi-pass membrane protein</topology>
    </subcellularLocation>
</comment>
<dbReference type="GO" id="GO:0005381">
    <property type="term" value="F:iron ion transmembrane transporter activity"/>
    <property type="evidence" value="ECO:0007669"/>
    <property type="project" value="UniProtKB-UniRule"/>
</dbReference>
<dbReference type="GeneID" id="17350744"/>
<evidence type="ECO:0000256" key="7">
    <source>
        <dbReference type="RuleBase" id="RU365065"/>
    </source>
</evidence>
<evidence type="ECO:0000256" key="6">
    <source>
        <dbReference type="ARBA" id="ARBA00023136"/>
    </source>
</evidence>
<sequence length="508" mass="52004">MAEPEGAMNGEEVGLLSRSTRETLETEVPAVEKTGHVPASRALQASHFLSTWGQRGWEFAVGLVMLELHPSSLLLVAVWGLLDAALSVVAGTAVGRYVDGLPRLAAASRMYLLQNGMLALSAAAALGLLASDARAGAAFWAGRALTMGAGAVSTLGALGSTLSVEREWTRALCGGDSAALASLNAAMKRIDLTCLIASPILVGLVMQHGGGRPMVAATLALLAWNLASWLPEVALLRYAQRCSPALAADSKPSADSRGGDIDAGAGAGAGGVPGDGDGRWHRLARPLRQQAQAWALYARQPTAAAAAALALLYLTVLSWGTLMTAYLKALGLPEAELAVYRGLGAVSGILATLTFPPLHRALGLVATGGLSIWLQLACVAGATLPSVAAAAGAAVGTSARLYAVVWGLVLSRFGLWSFDLAVNQLIQESVGSSSLGAVSGVQGSMQSLCQMLAYLAGVLVPATDSFVYLMAGSCCVVATSAAAFTAFALRTRCGGRLAMQLQVVQLDA</sequence>
<dbReference type="SUPFAM" id="SSF103473">
    <property type="entry name" value="MFS general substrate transporter"/>
    <property type="match status" value="1"/>
</dbReference>
<dbReference type="PANTHER" id="PTHR11660:SF57">
    <property type="entry name" value="SOLUTE CARRIER FAMILY 40 MEMBER"/>
    <property type="match status" value="1"/>
</dbReference>
<comment type="similarity">
    <text evidence="2 7">Belongs to the ferroportin (FP) (TC 2.A.100) family. SLC40A subfamily.</text>
</comment>